<sequence>MEKALHCLILLSLTIPSRSKSTTSITRFQSSVSIAKITNRRILHQPLFPMSFTPPPPPLPDNPFFPQIIPSSQPDPDQQNIITLSPTNSINPVLPTSPKSNPMKKIAIAGSVSIATLFFVLALALLVYRFRERCVLESVKLGGSDSERLPSATSYILHLGTTRPSNRAGGDLNRSPYHRVNRVHGEEALHPSPELQPLPPLMGGNQQIVPSVLSSNEETPFYSPRESIVQNTESSYYAVTQQSLPKTTSTTATRSVISCFNGSTSCKPSLETNNSSSSTALPSSLPSLPLSQLPCLLQRPHLKFAPTRMMSPLTKNSKVPSPASSDRNSALSCSINNSSPLEEKSSSMPPVPPPPPPLPALLGRIRPPTTNAFPMTIQPLSRLQSQVPAPANASRDEALVPVVEANHGGSSLEPLKREEDSDSTKPRLKPLHWDKVRASSDCTMVWDQLKMSSFQLNEDMIQTLFVSSTSTNPYQKEAKRNSALPRVGKESRVLDVKRSQNIAIILRALNVTLEEVSEALLDGNPEGLGTEILEALVKMAPTKEEELKLKDYNGEISKLGSAERFLMAVLDIPFAFERIDAMLYRANFDTDVKYLSNSFEILEAACKELKNSRLFLKLLEAVLRTGNRMNVGTNHGEAKAFRLDSLLKLVDIKGTDGKTTLLHFVVQEIIRSEALDSAIPNQMQYKDKNQGLQVVAALSTELGNAKKAAAMDPSVLSSYLSKLITGLEKIKLTLEEKSSMQQDKFFESMHLFIKESEDEIVQIKAKEKTALSHVREIGEYFHGDRAKEEAHPFRIFMIVRDFLLVLDQVCKDVHERTIVGSVRTFRIPVGASSLPVFNRFNTRQDRTSSDEDSSSSF</sequence>
<evidence type="ECO:0000313" key="1">
    <source>
        <dbReference type="EMBL" id="KAJ8638314.1"/>
    </source>
</evidence>
<protein>
    <submittedName>
        <fullName evidence="1">Uncharacterized protein</fullName>
    </submittedName>
</protein>
<dbReference type="EMBL" id="CM056811">
    <property type="protein sequence ID" value="KAJ8638314.1"/>
    <property type="molecule type" value="Genomic_DNA"/>
</dbReference>
<gene>
    <name evidence="1" type="ORF">MRB53_012581</name>
</gene>
<organism evidence="1 2">
    <name type="scientific">Persea americana</name>
    <name type="common">Avocado</name>
    <dbReference type="NCBI Taxonomy" id="3435"/>
    <lineage>
        <taxon>Eukaryota</taxon>
        <taxon>Viridiplantae</taxon>
        <taxon>Streptophyta</taxon>
        <taxon>Embryophyta</taxon>
        <taxon>Tracheophyta</taxon>
        <taxon>Spermatophyta</taxon>
        <taxon>Magnoliopsida</taxon>
        <taxon>Magnoliidae</taxon>
        <taxon>Laurales</taxon>
        <taxon>Lauraceae</taxon>
        <taxon>Persea</taxon>
    </lineage>
</organism>
<evidence type="ECO:0000313" key="2">
    <source>
        <dbReference type="Proteomes" id="UP001234297"/>
    </source>
</evidence>
<name>A0ACC2LY91_PERAE</name>
<keyword evidence="2" id="KW-1185">Reference proteome</keyword>
<reference evidence="1 2" key="1">
    <citation type="journal article" date="2022" name="Hortic Res">
        <title>A haplotype resolved chromosomal level avocado genome allows analysis of novel avocado genes.</title>
        <authorList>
            <person name="Nath O."/>
            <person name="Fletcher S.J."/>
            <person name="Hayward A."/>
            <person name="Shaw L.M."/>
            <person name="Masouleh A.K."/>
            <person name="Furtado A."/>
            <person name="Henry R.J."/>
            <person name="Mitter N."/>
        </authorList>
    </citation>
    <scope>NUCLEOTIDE SEQUENCE [LARGE SCALE GENOMIC DNA]</scope>
    <source>
        <strain evidence="2">cv. Hass</strain>
    </source>
</reference>
<comment type="caution">
    <text evidence="1">The sequence shown here is derived from an EMBL/GenBank/DDBJ whole genome shotgun (WGS) entry which is preliminary data.</text>
</comment>
<dbReference type="Proteomes" id="UP001234297">
    <property type="component" value="Chromosome 3"/>
</dbReference>
<accession>A0ACC2LY91</accession>
<proteinExistence type="predicted"/>